<dbReference type="OrthoDB" id="3679853at2"/>
<dbReference type="Proteomes" id="UP000274515">
    <property type="component" value="Unassembled WGS sequence"/>
</dbReference>
<dbReference type="InterPro" id="IPR001714">
    <property type="entry name" value="Pept_M24_MAP"/>
</dbReference>
<gene>
    <name evidence="3" type="ORF">EIL87_01365</name>
</gene>
<proteinExistence type="predicted"/>
<dbReference type="PRINTS" id="PR00599">
    <property type="entry name" value="MAPEPTIDASE"/>
</dbReference>
<dbReference type="GO" id="GO:0070006">
    <property type="term" value="F:metalloaminopeptidase activity"/>
    <property type="evidence" value="ECO:0007669"/>
    <property type="project" value="TreeGrafter"/>
</dbReference>
<dbReference type="EMBL" id="RSAA01000001">
    <property type="protein sequence ID" value="RRO20754.1"/>
    <property type="molecule type" value="Genomic_DNA"/>
</dbReference>
<dbReference type="Gene3D" id="3.90.230.10">
    <property type="entry name" value="Creatinase/methionine aminopeptidase superfamily"/>
    <property type="match status" value="1"/>
</dbReference>
<name>A0A3R8PB62_9PSEU</name>
<dbReference type="InterPro" id="IPR000994">
    <property type="entry name" value="Pept_M24"/>
</dbReference>
<feature type="domain" description="Peptidase M24" evidence="2">
    <location>
        <begin position="11"/>
        <end position="231"/>
    </location>
</feature>
<feature type="region of interest" description="Disordered" evidence="1">
    <location>
        <begin position="159"/>
        <end position="184"/>
    </location>
</feature>
<dbReference type="Pfam" id="PF00557">
    <property type="entry name" value="Peptidase_M24"/>
    <property type="match status" value="1"/>
</dbReference>
<comment type="caution">
    <text evidence="3">The sequence shown here is derived from an EMBL/GenBank/DDBJ whole genome shotgun (WGS) entry which is preliminary data.</text>
</comment>
<dbReference type="SUPFAM" id="SSF55920">
    <property type="entry name" value="Creatinase/aminopeptidase"/>
    <property type="match status" value="1"/>
</dbReference>
<evidence type="ECO:0000256" key="1">
    <source>
        <dbReference type="SAM" id="MobiDB-lite"/>
    </source>
</evidence>
<evidence type="ECO:0000313" key="3">
    <source>
        <dbReference type="EMBL" id="RRO20754.1"/>
    </source>
</evidence>
<evidence type="ECO:0000259" key="2">
    <source>
        <dbReference type="Pfam" id="PF00557"/>
    </source>
</evidence>
<dbReference type="PANTHER" id="PTHR43330">
    <property type="entry name" value="METHIONINE AMINOPEPTIDASE"/>
    <property type="match status" value="1"/>
</dbReference>
<organism evidence="3 4">
    <name type="scientific">Saccharopolyspora rhizosphaerae</name>
    <dbReference type="NCBI Taxonomy" id="2492662"/>
    <lineage>
        <taxon>Bacteria</taxon>
        <taxon>Bacillati</taxon>
        <taxon>Actinomycetota</taxon>
        <taxon>Actinomycetes</taxon>
        <taxon>Pseudonocardiales</taxon>
        <taxon>Pseudonocardiaceae</taxon>
        <taxon>Saccharopolyspora</taxon>
    </lineage>
</organism>
<keyword evidence="4" id="KW-1185">Reference proteome</keyword>
<evidence type="ECO:0000313" key="4">
    <source>
        <dbReference type="Proteomes" id="UP000274515"/>
    </source>
</evidence>
<reference evidence="3 4" key="1">
    <citation type="submission" date="2018-11" db="EMBL/GenBank/DDBJ databases">
        <title>Saccharopolyspora rhizosphaerae sp. nov., an actinomycete isolated from rhizosphere soil in Thailand.</title>
        <authorList>
            <person name="Intra B."/>
            <person name="Euanorasetr J."/>
            <person name="Take A."/>
            <person name="Inahashi Y."/>
            <person name="Mori M."/>
            <person name="Panbangred W."/>
            <person name="Matsumoto A."/>
        </authorList>
    </citation>
    <scope>NUCLEOTIDE SEQUENCE [LARGE SCALE GENOMIC DNA]</scope>
    <source>
        <strain evidence="3 4">H219</strain>
    </source>
</reference>
<accession>A0A3R8PB62</accession>
<protein>
    <submittedName>
        <fullName evidence="3">M24 family metallopeptidase</fullName>
    </submittedName>
</protein>
<dbReference type="AlphaFoldDB" id="A0A3R8PB62"/>
<dbReference type="InterPro" id="IPR036005">
    <property type="entry name" value="Creatinase/aminopeptidase-like"/>
</dbReference>
<dbReference type="PANTHER" id="PTHR43330:SF27">
    <property type="entry name" value="METHIONINE AMINOPEPTIDASE"/>
    <property type="match status" value="1"/>
</dbReference>
<dbReference type="GO" id="GO:0005829">
    <property type="term" value="C:cytosol"/>
    <property type="evidence" value="ECO:0007669"/>
    <property type="project" value="TreeGrafter"/>
</dbReference>
<sequence>MIELRDRDEIEALEAAGSVAAAVLRAVGEHAVTGVSLAELDEVAREVADRAGARPLGDQVISTSLNDEITGGPPDSRVPEDGDLLSVAVTLHLEGWCTRAATSLVLGTARPQDQALIDATRQALADGIAAAQPGARLGAVCRAIGLVGRSAGYGIPPLGGHGLGRQPRQEPAVPNDGHPGRGIPLRPGLVLSIEPIFTAGGRDHLERDNPIVRTGDESRAAHVGHTLVITDHGPRVLTAS</sequence>